<dbReference type="SMART" id="SM00342">
    <property type="entry name" value="HTH_ARAC"/>
    <property type="match status" value="1"/>
</dbReference>
<evidence type="ECO:0000256" key="1">
    <source>
        <dbReference type="ARBA" id="ARBA00023015"/>
    </source>
</evidence>
<evidence type="ECO:0000259" key="4">
    <source>
        <dbReference type="PROSITE" id="PS01124"/>
    </source>
</evidence>
<dbReference type="PANTHER" id="PTHR46796:SF7">
    <property type="entry name" value="ARAC FAMILY TRANSCRIPTIONAL REGULATOR"/>
    <property type="match status" value="1"/>
</dbReference>
<dbReference type="GO" id="GO:0003700">
    <property type="term" value="F:DNA-binding transcription factor activity"/>
    <property type="evidence" value="ECO:0007669"/>
    <property type="project" value="InterPro"/>
</dbReference>
<sequence>MHEGSVNDMLPVVNFASRDAADAGNYWGPRVIPDYQLFYVASGEARLTVGEEEHRIDPGQFAYFGYDHPHRLQVVRPTEYFSIHFLWNGPSSTPVHPAYGIREVDEAMLRRAGGLHRVECPGFGSVELPHRLSAVGVEPILTRIVKEYRQEQPGYPAMLRAHMTELLMELLRSRMEGGAASRRGRIDVALRAMREQPAKPWTVAELASLCGYHPSYFTLLFSREMGRKPKHFLIHERIKQAKQALLRGEAIDSIAERLGYGSIHYFSNNFKKETGLSPSEFRQRPDRGSDG</sequence>
<dbReference type="SUPFAM" id="SSF46689">
    <property type="entry name" value="Homeodomain-like"/>
    <property type="match status" value="2"/>
</dbReference>
<evidence type="ECO:0000256" key="3">
    <source>
        <dbReference type="ARBA" id="ARBA00023163"/>
    </source>
</evidence>
<dbReference type="PROSITE" id="PS00041">
    <property type="entry name" value="HTH_ARAC_FAMILY_1"/>
    <property type="match status" value="1"/>
</dbReference>
<gene>
    <name evidence="5" type="ORF">FE782_07705</name>
</gene>
<accession>A0A5R9GIL2</accession>
<proteinExistence type="predicted"/>
<dbReference type="EMBL" id="VCIW01000003">
    <property type="protein sequence ID" value="TLS53238.1"/>
    <property type="molecule type" value="Genomic_DNA"/>
</dbReference>
<dbReference type="InterPro" id="IPR003313">
    <property type="entry name" value="AraC-bd"/>
</dbReference>
<reference evidence="5 6" key="1">
    <citation type="submission" date="2019-05" db="EMBL/GenBank/DDBJ databases">
        <authorList>
            <person name="Narsing Rao M.P."/>
            <person name="Li W.J."/>
        </authorList>
    </citation>
    <scope>NUCLEOTIDE SEQUENCE [LARGE SCALE GENOMIC DNA]</scope>
    <source>
        <strain evidence="5 6">SYSU_K30003</strain>
    </source>
</reference>
<dbReference type="InterPro" id="IPR018060">
    <property type="entry name" value="HTH_AraC"/>
</dbReference>
<dbReference type="InterPro" id="IPR050204">
    <property type="entry name" value="AraC_XylS_family_regulators"/>
</dbReference>
<feature type="domain" description="HTH araC/xylS-type" evidence="4">
    <location>
        <begin position="187"/>
        <end position="284"/>
    </location>
</feature>
<dbReference type="PANTHER" id="PTHR46796">
    <property type="entry name" value="HTH-TYPE TRANSCRIPTIONAL ACTIVATOR RHAS-RELATED"/>
    <property type="match status" value="1"/>
</dbReference>
<keyword evidence="1" id="KW-0805">Transcription regulation</keyword>
<dbReference type="Pfam" id="PF02311">
    <property type="entry name" value="AraC_binding"/>
    <property type="match status" value="1"/>
</dbReference>
<dbReference type="RefSeq" id="WP_138193479.1">
    <property type="nucleotide sequence ID" value="NZ_VCIW01000003.1"/>
</dbReference>
<keyword evidence="2" id="KW-0238">DNA-binding</keyword>
<dbReference type="Gene3D" id="1.10.10.60">
    <property type="entry name" value="Homeodomain-like"/>
    <property type="match status" value="2"/>
</dbReference>
<evidence type="ECO:0000313" key="5">
    <source>
        <dbReference type="EMBL" id="TLS53238.1"/>
    </source>
</evidence>
<name>A0A5R9GIL2_9BACL</name>
<keyword evidence="6" id="KW-1185">Reference proteome</keyword>
<dbReference type="InterPro" id="IPR018062">
    <property type="entry name" value="HTH_AraC-typ_CS"/>
</dbReference>
<comment type="caution">
    <text evidence="5">The sequence shown here is derived from an EMBL/GenBank/DDBJ whole genome shotgun (WGS) entry which is preliminary data.</text>
</comment>
<evidence type="ECO:0000313" key="6">
    <source>
        <dbReference type="Proteomes" id="UP000309676"/>
    </source>
</evidence>
<protein>
    <submittedName>
        <fullName evidence="5">AraC family transcriptional regulator</fullName>
    </submittedName>
</protein>
<dbReference type="InterPro" id="IPR020449">
    <property type="entry name" value="Tscrpt_reg_AraC-type_HTH"/>
</dbReference>
<dbReference type="OrthoDB" id="2549759at2"/>
<dbReference type="PRINTS" id="PR00032">
    <property type="entry name" value="HTHARAC"/>
</dbReference>
<evidence type="ECO:0000256" key="2">
    <source>
        <dbReference type="ARBA" id="ARBA00023125"/>
    </source>
</evidence>
<dbReference type="GO" id="GO:0043565">
    <property type="term" value="F:sequence-specific DNA binding"/>
    <property type="evidence" value="ECO:0007669"/>
    <property type="project" value="InterPro"/>
</dbReference>
<dbReference type="SUPFAM" id="SSF51182">
    <property type="entry name" value="RmlC-like cupins"/>
    <property type="match status" value="1"/>
</dbReference>
<dbReference type="InterPro" id="IPR011051">
    <property type="entry name" value="RmlC_Cupin_sf"/>
</dbReference>
<dbReference type="Pfam" id="PF12833">
    <property type="entry name" value="HTH_18"/>
    <property type="match status" value="1"/>
</dbReference>
<dbReference type="Proteomes" id="UP000309676">
    <property type="component" value="Unassembled WGS sequence"/>
</dbReference>
<dbReference type="AlphaFoldDB" id="A0A5R9GIL2"/>
<dbReference type="InterPro" id="IPR014710">
    <property type="entry name" value="RmlC-like_jellyroll"/>
</dbReference>
<organism evidence="5 6">
    <name type="scientific">Paenibacillus antri</name>
    <dbReference type="NCBI Taxonomy" id="2582848"/>
    <lineage>
        <taxon>Bacteria</taxon>
        <taxon>Bacillati</taxon>
        <taxon>Bacillota</taxon>
        <taxon>Bacilli</taxon>
        <taxon>Bacillales</taxon>
        <taxon>Paenibacillaceae</taxon>
        <taxon>Paenibacillus</taxon>
    </lineage>
</organism>
<dbReference type="PROSITE" id="PS01124">
    <property type="entry name" value="HTH_ARAC_FAMILY_2"/>
    <property type="match status" value="1"/>
</dbReference>
<dbReference type="Gene3D" id="2.60.120.10">
    <property type="entry name" value="Jelly Rolls"/>
    <property type="match status" value="1"/>
</dbReference>
<keyword evidence="3" id="KW-0804">Transcription</keyword>
<dbReference type="InterPro" id="IPR009057">
    <property type="entry name" value="Homeodomain-like_sf"/>
</dbReference>